<dbReference type="InterPro" id="IPR011008">
    <property type="entry name" value="Dimeric_a/b-barrel"/>
</dbReference>
<reference evidence="1 2" key="1">
    <citation type="submission" date="2017-02" db="EMBL/GenBank/DDBJ databases">
        <authorList>
            <person name="Peterson S.W."/>
        </authorList>
    </citation>
    <scope>NUCLEOTIDE SEQUENCE [LARGE SCALE GENOMIC DNA]</scope>
    <source>
        <strain evidence="2">type strain: NCCB 100098</strain>
    </source>
</reference>
<keyword evidence="1" id="KW-0560">Oxidoreductase</keyword>
<dbReference type="OrthoDB" id="1440627at2"/>
<dbReference type="Pfam" id="PF08803">
    <property type="entry name" value="ydhR"/>
    <property type="match status" value="1"/>
</dbReference>
<dbReference type="AlphaFoldDB" id="A0A1T5HXE7"/>
<dbReference type="InterPro" id="IPR014910">
    <property type="entry name" value="YdhR"/>
</dbReference>
<dbReference type="PANTHER" id="PTHR39169:SF1">
    <property type="entry name" value="MONOOXYGENASE YDHR-RELATED"/>
    <property type="match status" value="1"/>
</dbReference>
<evidence type="ECO:0000313" key="1">
    <source>
        <dbReference type="EMBL" id="SKC31489.1"/>
    </source>
</evidence>
<dbReference type="NCBIfam" id="NF008333">
    <property type="entry name" value="PRK11118.1"/>
    <property type="match status" value="1"/>
</dbReference>
<dbReference type="GO" id="GO:0004497">
    <property type="term" value="F:monooxygenase activity"/>
    <property type="evidence" value="ECO:0007669"/>
    <property type="project" value="UniProtKB-KW"/>
</dbReference>
<evidence type="ECO:0000313" key="2">
    <source>
        <dbReference type="Proteomes" id="UP000189966"/>
    </source>
</evidence>
<accession>A0A1T5HXE7</accession>
<dbReference type="SUPFAM" id="SSF54909">
    <property type="entry name" value="Dimeric alpha+beta barrel"/>
    <property type="match status" value="1"/>
</dbReference>
<sequence>MAKLLQVDFEFNGPFGENMTAALTELAKSINQEPGMIWKIWTENAQQKLAGGIYLFETEATAKAYLAMHTVRLQQLGVSEVRGVIFDINQPLTNINQGPITNTIQH</sequence>
<name>A0A1T5HXE7_9GAMM</name>
<dbReference type="PANTHER" id="PTHR39169">
    <property type="match status" value="1"/>
</dbReference>
<keyword evidence="1" id="KW-0503">Monooxygenase</keyword>
<dbReference type="Gene3D" id="3.30.70.100">
    <property type="match status" value="1"/>
</dbReference>
<dbReference type="Proteomes" id="UP000189966">
    <property type="component" value="Unassembled WGS sequence"/>
</dbReference>
<dbReference type="EMBL" id="FUZI01000001">
    <property type="protein sequence ID" value="SKC31489.1"/>
    <property type="molecule type" value="Genomic_DNA"/>
</dbReference>
<protein>
    <submittedName>
        <fullName evidence="1">Putative monooxygenase YdhR</fullName>
        <ecNumber evidence="1">1.-.-.-</ecNumber>
    </submittedName>
</protein>
<dbReference type="EC" id="1.-.-.-" evidence="1"/>
<organism evidence="1 2">
    <name type="scientific">Photobacterium piscicola</name>
    <dbReference type="NCBI Taxonomy" id="1378299"/>
    <lineage>
        <taxon>Bacteria</taxon>
        <taxon>Pseudomonadati</taxon>
        <taxon>Pseudomonadota</taxon>
        <taxon>Gammaproteobacteria</taxon>
        <taxon>Vibrionales</taxon>
        <taxon>Vibrionaceae</taxon>
        <taxon>Photobacterium</taxon>
    </lineage>
</organism>
<gene>
    <name evidence="1" type="primary">ydhR</name>
    <name evidence="1" type="ORF">CZ809_00983</name>
</gene>
<dbReference type="RefSeq" id="WP_080156266.1">
    <property type="nucleotide sequence ID" value="NZ_FUZI01000001.1"/>
</dbReference>
<proteinExistence type="predicted"/>